<feature type="compositionally biased region" description="Gly residues" evidence="2">
    <location>
        <begin position="1529"/>
        <end position="1541"/>
    </location>
</feature>
<name>A0AAN6NC70_9PEZI</name>
<dbReference type="Pfam" id="PF05057">
    <property type="entry name" value="DUF676"/>
    <property type="match status" value="1"/>
</dbReference>
<dbReference type="InterPro" id="IPR027417">
    <property type="entry name" value="P-loop_NTPase"/>
</dbReference>
<evidence type="ECO:0000256" key="1">
    <source>
        <dbReference type="ARBA" id="ARBA00007920"/>
    </source>
</evidence>
<dbReference type="EMBL" id="MU853777">
    <property type="protein sequence ID" value="KAK3942073.1"/>
    <property type="molecule type" value="Genomic_DNA"/>
</dbReference>
<feature type="compositionally biased region" description="Polar residues" evidence="2">
    <location>
        <begin position="1355"/>
        <end position="1369"/>
    </location>
</feature>
<gene>
    <name evidence="4" type="ORF">QBC46DRAFT_428377</name>
</gene>
<feature type="region of interest" description="Disordered" evidence="2">
    <location>
        <begin position="1350"/>
        <end position="1370"/>
    </location>
</feature>
<sequence>MFPGPPFKFSRQMKHLMADAASSYLGFALDAAGGSLRCLGRPPPSAVGRSKIHPVTQPSQAAFPTPCQPPSSPSVAIEKKVHRTDSDAPVPGPMMGYEWGRHFTRSMEESQGNIRRKIRRYELTTVYEHPEAKADIILVHGLGGGPEKTWTSKDKEKVFWPTDLLPKSLEGQHANILVYGYNADVSTSLWLSKRPSRNYVQQHAQNLVSHLTAYRKDQKTTKRPIIWIAHSLGGIVVKKALLYSSELQNDDQEAYRSVYVSTYALIFLGTPHTGSDAASWGVMLQCMARTTLPVIIYTEPTLVRTLKKDSETLTTINTQFLQIYEKFKIHAYYESLATEIAGFKFVVVDYSSATPPLPNVTPYGIEATHSGMCKFANEDAPGYRNVATAIREWVAEAPEEISRRWGEEEKSRRDRRIARIDEQTRQLRRTLTPTSETQLDALRTTSQVSIHQIPPELTAVPSVPLLLGPSQAEELPVDPVAKEEPLFVHPDHFRRNSIFIGREGELENLHLMLMDSKRRSEGTSSVLIRCLPGGGKTQLARQYVYQHKDDYSGGVYWIEASSRHNLECSFWRIAREEALKGLVDSEDAEQLRDPKRIVDLVRKWLNSQTDWLMVLDGVQSDITGLYEFIPDAKNTSLIYTSTERVIGDPQVDNPEVLELPLLKSQQAVDLLLLEMGKKQPWSKEDQTMALELVERMDRLPLMIHVAAQHMKEAGEPLSRYLKSYKSRPKAGGLPAYKAVLEQLEDKGEAEALNLMSILVFFDKHVPIEMVTLGLSALDNATPVKKRDAAQGRRNLSTTLKTLIAFALIERTNSDDMSSLSSQSSKRSFDKNSDYLDLLRIHSVIQAFFIETLNEARNVHFWLDRATAIWCKSYDEAHRRTRENPNVGLPEDYRRYLIHGQKLLLNWSRFEKKKPQPAQTGASHLLTDARDRVESRLDNILTAIDQLSRVLQESINNGSGDVSLVSVFDHRSASTSESEVDSSAVPSSQDSTADWEPFIKGENAVNNPDQAASSWAPWRNLPFPSGLAILPAPDTNNEDGHTAMPSPSFTEVHGNGEETSRPISAVVSQDQLSDLGRAYDDWQEVIPHHRTVKKYEARRYRDRAGAWRDTSVSDPRVGLSRHVIPKPVFAGGSVASAALNKIKDKEPPLPLDLTEYGNFVAENFSQQSLIPVGISSYAPPLVKKTPAHEIEISPPKFEFSEAFGKWSLATLKKLKEGFKDSLKPTPRNGLSAGPSAIAIPRHKDQNMSPASPGSIFLGSRTAGSSPAIRSSPFAPPPPHPGAGTVDDNALFIQSGDRRGMPPVIRHWDTNVPSYYQPRPAFKRGGASDMSADHPLSLSYPSLAPRNSGAYGMRQGPRQQQMPTGYSSQPMTRDASRESNIIDIDNQQPVIPGRYPAPAEWAELLSDTHRPSSPLEGMTLALVDKSTGGMHPLPLPITLSNNNWYHGYRRPSYTETEPSPRLGSAFPDTDTSYRRWEELRNINKPPGLSSSLGPGLGGAATGGPRSSTSGNNSRPGSISPGMVVPIAAGAAGSGAGAGAGAGAGPSRLRPGNSSSRGKSRGGHAGRSQSVSLLSSRRITGQAAGGSGGSVVPTPPPPPSLNPRRSSVVELHAARGLGGVSMARARSDGASSIVTGGGGGEQMPRSLSDGVNSIAVVGGEAMLRSRSDGNSAGGGGIPGIRLSDGRIIGFSFTPPDTPGTPGSTGERSRGAAGAGSSSSPPRSGFRFGRFQGADEHMRHG</sequence>
<evidence type="ECO:0000256" key="2">
    <source>
        <dbReference type="SAM" id="MobiDB-lite"/>
    </source>
</evidence>
<comment type="similarity">
    <text evidence="1">Belongs to the putative lipase ROG1 family.</text>
</comment>
<dbReference type="SUPFAM" id="SSF52540">
    <property type="entry name" value="P-loop containing nucleoside triphosphate hydrolases"/>
    <property type="match status" value="1"/>
</dbReference>
<protein>
    <submittedName>
        <fullName evidence="4">Protein SERAC1</fullName>
    </submittedName>
</protein>
<dbReference type="Proteomes" id="UP001303473">
    <property type="component" value="Unassembled WGS sequence"/>
</dbReference>
<dbReference type="PANTHER" id="PTHR48187">
    <property type="entry name" value="LD21810P"/>
    <property type="match status" value="1"/>
</dbReference>
<feature type="compositionally biased region" description="Polar residues" evidence="2">
    <location>
        <begin position="1503"/>
        <end position="1514"/>
    </location>
</feature>
<reference evidence="5" key="1">
    <citation type="journal article" date="2023" name="Mol. Phylogenet. Evol.">
        <title>Genome-scale phylogeny and comparative genomics of the fungal order Sordariales.</title>
        <authorList>
            <person name="Hensen N."/>
            <person name="Bonometti L."/>
            <person name="Westerberg I."/>
            <person name="Brannstrom I.O."/>
            <person name="Guillou S."/>
            <person name="Cros-Aarteil S."/>
            <person name="Calhoun S."/>
            <person name="Haridas S."/>
            <person name="Kuo A."/>
            <person name="Mondo S."/>
            <person name="Pangilinan J."/>
            <person name="Riley R."/>
            <person name="LaButti K."/>
            <person name="Andreopoulos B."/>
            <person name="Lipzen A."/>
            <person name="Chen C."/>
            <person name="Yan M."/>
            <person name="Daum C."/>
            <person name="Ng V."/>
            <person name="Clum A."/>
            <person name="Steindorff A."/>
            <person name="Ohm R.A."/>
            <person name="Martin F."/>
            <person name="Silar P."/>
            <person name="Natvig D.O."/>
            <person name="Lalanne C."/>
            <person name="Gautier V."/>
            <person name="Ament-Velasquez S.L."/>
            <person name="Kruys A."/>
            <person name="Hutchinson M.I."/>
            <person name="Powell A.J."/>
            <person name="Barry K."/>
            <person name="Miller A.N."/>
            <person name="Grigoriev I.V."/>
            <person name="Debuchy R."/>
            <person name="Gladieux P."/>
            <person name="Hiltunen Thoren M."/>
            <person name="Johannesson H."/>
        </authorList>
    </citation>
    <scope>NUCLEOTIDE SEQUENCE [LARGE SCALE GENOMIC DNA]</scope>
    <source>
        <strain evidence="5">CBS 340.73</strain>
    </source>
</reference>
<dbReference type="InterPro" id="IPR007751">
    <property type="entry name" value="DUF676_lipase-like"/>
</dbReference>
<feature type="region of interest" description="Disordered" evidence="2">
    <location>
        <begin position="1686"/>
        <end position="1737"/>
    </location>
</feature>
<comment type="caution">
    <text evidence="4">The sequence shown here is derived from an EMBL/GenBank/DDBJ whole genome shotgun (WGS) entry which is preliminary data.</text>
</comment>
<proteinExistence type="inferred from homology"/>
<feature type="domain" description="DUF676" evidence="3">
    <location>
        <begin position="203"/>
        <end position="281"/>
    </location>
</feature>
<evidence type="ECO:0000259" key="3">
    <source>
        <dbReference type="Pfam" id="PF05057"/>
    </source>
</evidence>
<dbReference type="Gene3D" id="3.40.50.300">
    <property type="entry name" value="P-loop containing nucleotide triphosphate hydrolases"/>
    <property type="match status" value="1"/>
</dbReference>
<feature type="region of interest" description="Disordered" evidence="2">
    <location>
        <begin position="1619"/>
        <end position="1644"/>
    </location>
</feature>
<organism evidence="4 5">
    <name type="scientific">Diplogelasinospora grovesii</name>
    <dbReference type="NCBI Taxonomy" id="303347"/>
    <lineage>
        <taxon>Eukaryota</taxon>
        <taxon>Fungi</taxon>
        <taxon>Dikarya</taxon>
        <taxon>Ascomycota</taxon>
        <taxon>Pezizomycotina</taxon>
        <taxon>Sordariomycetes</taxon>
        <taxon>Sordariomycetidae</taxon>
        <taxon>Sordariales</taxon>
        <taxon>Diplogelasinosporaceae</taxon>
        <taxon>Diplogelasinospora</taxon>
    </lineage>
</organism>
<feature type="region of interest" description="Disordered" evidence="2">
    <location>
        <begin position="1264"/>
        <end position="1286"/>
    </location>
</feature>
<evidence type="ECO:0000313" key="4">
    <source>
        <dbReference type="EMBL" id="KAK3942073.1"/>
    </source>
</evidence>
<feature type="compositionally biased region" description="Low complexity" evidence="2">
    <location>
        <begin position="1686"/>
        <end position="1727"/>
    </location>
</feature>
<dbReference type="Gene3D" id="3.40.50.1820">
    <property type="entry name" value="alpha/beta hydrolase"/>
    <property type="match status" value="1"/>
</dbReference>
<dbReference type="InterPro" id="IPR029058">
    <property type="entry name" value="AB_hydrolase_fold"/>
</dbReference>
<feature type="region of interest" description="Disordered" evidence="2">
    <location>
        <begin position="1219"/>
        <end position="1249"/>
    </location>
</feature>
<dbReference type="SUPFAM" id="SSF53474">
    <property type="entry name" value="alpha/beta-Hydrolases"/>
    <property type="match status" value="1"/>
</dbReference>
<feature type="region of interest" description="Disordered" evidence="2">
    <location>
        <begin position="1480"/>
        <end position="1602"/>
    </location>
</feature>
<evidence type="ECO:0000313" key="5">
    <source>
        <dbReference type="Proteomes" id="UP001303473"/>
    </source>
</evidence>
<keyword evidence="5" id="KW-1185">Reference proteome</keyword>
<feature type="compositionally biased region" description="Low complexity" evidence="2">
    <location>
        <begin position="1563"/>
        <end position="1575"/>
    </location>
</feature>
<dbReference type="PANTHER" id="PTHR48187:SF2">
    <property type="entry name" value="LD21810P"/>
    <property type="match status" value="1"/>
</dbReference>
<accession>A0AAN6NC70</accession>